<protein>
    <recommendedName>
        <fullName evidence="4">Peptidoglycan hydrolase</fullName>
    </recommendedName>
</protein>
<evidence type="ECO:0000256" key="3">
    <source>
        <dbReference type="ARBA" id="ARBA00022801"/>
    </source>
</evidence>
<gene>
    <name evidence="7" type="ORF">F0U60_36405</name>
</gene>
<feature type="compositionally biased region" description="Low complexity" evidence="5">
    <location>
        <begin position="288"/>
        <end position="320"/>
    </location>
</feature>
<dbReference type="InterPro" id="IPR002901">
    <property type="entry name" value="MGlyc_endo_b_GlcNAc-like_dom"/>
</dbReference>
<dbReference type="Gene3D" id="3.10.350.10">
    <property type="entry name" value="LysM domain"/>
    <property type="match status" value="1"/>
</dbReference>
<sequence>MLGHFTDNKKSLQPTQWEPPLTTTYAVRSGDTLNALARRFGVSASQLAQTNNISNPNKINVGQQLVIPDRFENKPASTPATANGGDTFEAGSPSSTSAVRDSGGRTHPTSADGTPMYKQGDDQWGGRSLGTGSSISLAGCAMTSTAMAISKISGKAINPGELDAYLDRNKGYDGNGIMWDTAAKAAGLSASKQAWNLSTINNQIDAGRPVVVGVDYKAGSGGGRNGTDHWITITGRGTQNGKNVYFANDPSTGNQITLSEQNGRLVGGPKNYKTTGELVTFSGGNPRPGTAAPTADTSTPSTGGTANTGGTPAPTTNGASVKGMALPSGDLERGAKGAEVEKLQKALVKLGFMTQAEMNTGPGTFGPRTQGALKEFQEAHGVKNTGYYGPLTRQAFQKLGAEVGGSAAPSTDGTSSTGGTSGTDGTSGVTGPLPKTGNAFIDRVAADAIKSQRQTGVPASVTLAQALLESGAGKSGLATKGNNFFGIKGEGPAGHVTMPTKEYSRSQGWHTVDANFRKYNTPAESFADHGKFLRENKRYANAFKHTDDAAQFAREIHRAGYATDPGYADKLISIINKYDLQRFDQIGRQ</sequence>
<dbReference type="PROSITE" id="PS51782">
    <property type="entry name" value="LYSM"/>
    <property type="match status" value="1"/>
</dbReference>
<keyword evidence="8" id="KW-1185">Reference proteome</keyword>
<dbReference type="SUPFAM" id="SSF47090">
    <property type="entry name" value="PGBD-like"/>
    <property type="match status" value="1"/>
</dbReference>
<dbReference type="Pfam" id="PF13529">
    <property type="entry name" value="Peptidase_C39_2"/>
    <property type="match status" value="1"/>
</dbReference>
<dbReference type="Gene3D" id="1.10.101.10">
    <property type="entry name" value="PGBD-like superfamily/PGBD"/>
    <property type="match status" value="1"/>
</dbReference>
<dbReference type="SMART" id="SM00257">
    <property type="entry name" value="LysM"/>
    <property type="match status" value="1"/>
</dbReference>
<dbReference type="InterPro" id="IPR039564">
    <property type="entry name" value="Peptidase_C39-like"/>
</dbReference>
<keyword evidence="2" id="KW-0081">Bacteriolytic enzyme</keyword>
<dbReference type="InterPro" id="IPR036365">
    <property type="entry name" value="PGBD-like_sf"/>
</dbReference>
<evidence type="ECO:0000313" key="7">
    <source>
        <dbReference type="EMBL" id="WNG48994.1"/>
    </source>
</evidence>
<dbReference type="Gene3D" id="3.90.70.10">
    <property type="entry name" value="Cysteine proteinases"/>
    <property type="match status" value="1"/>
</dbReference>
<feature type="region of interest" description="Disordered" evidence="5">
    <location>
        <begin position="73"/>
        <end position="125"/>
    </location>
</feature>
<evidence type="ECO:0000256" key="1">
    <source>
        <dbReference type="ARBA" id="ARBA00022529"/>
    </source>
</evidence>
<evidence type="ECO:0000313" key="8">
    <source>
        <dbReference type="Proteomes" id="UP001611383"/>
    </source>
</evidence>
<dbReference type="InterPro" id="IPR036779">
    <property type="entry name" value="LysM_dom_sf"/>
</dbReference>
<dbReference type="Proteomes" id="UP001611383">
    <property type="component" value="Chromosome"/>
</dbReference>
<dbReference type="InterPro" id="IPR002477">
    <property type="entry name" value="Peptidoglycan-bd-like"/>
</dbReference>
<dbReference type="Gene3D" id="4.10.80.30">
    <property type="entry name" value="DNA polymerase, domain 6"/>
    <property type="match status" value="1"/>
</dbReference>
<dbReference type="Gene3D" id="1.10.530.10">
    <property type="match status" value="1"/>
</dbReference>
<dbReference type="CDD" id="cd00118">
    <property type="entry name" value="LysM"/>
    <property type="match status" value="1"/>
</dbReference>
<dbReference type="InterPro" id="IPR036366">
    <property type="entry name" value="PGBDSf"/>
</dbReference>
<dbReference type="Pfam" id="PF01471">
    <property type="entry name" value="PG_binding_1"/>
    <property type="match status" value="1"/>
</dbReference>
<proteinExistence type="predicted"/>
<feature type="domain" description="LysM" evidence="6">
    <location>
        <begin position="23"/>
        <end position="67"/>
    </location>
</feature>
<keyword evidence="1" id="KW-0929">Antimicrobial</keyword>
<organism evidence="7 8">
    <name type="scientific">Archangium minus</name>
    <dbReference type="NCBI Taxonomy" id="83450"/>
    <lineage>
        <taxon>Bacteria</taxon>
        <taxon>Pseudomonadati</taxon>
        <taxon>Myxococcota</taxon>
        <taxon>Myxococcia</taxon>
        <taxon>Myxococcales</taxon>
        <taxon>Cystobacterineae</taxon>
        <taxon>Archangiaceae</taxon>
        <taxon>Archangium</taxon>
    </lineage>
</organism>
<dbReference type="PANTHER" id="PTHR33308:SF9">
    <property type="entry name" value="PEPTIDOGLYCAN HYDROLASE FLGJ"/>
    <property type="match status" value="1"/>
</dbReference>
<keyword evidence="3" id="KW-0378">Hydrolase</keyword>
<evidence type="ECO:0000256" key="4">
    <source>
        <dbReference type="ARBA" id="ARBA00032108"/>
    </source>
</evidence>
<dbReference type="InterPro" id="IPR051056">
    <property type="entry name" value="Glycosyl_Hydrolase_73"/>
</dbReference>
<accession>A0ABY9X0T5</accession>
<feature type="region of interest" description="Disordered" evidence="5">
    <location>
        <begin position="282"/>
        <end position="336"/>
    </location>
</feature>
<feature type="region of interest" description="Disordered" evidence="5">
    <location>
        <begin position="402"/>
        <end position="435"/>
    </location>
</feature>
<dbReference type="PANTHER" id="PTHR33308">
    <property type="entry name" value="PEPTIDOGLYCAN HYDROLASE FLGJ"/>
    <property type="match status" value="1"/>
</dbReference>
<name>A0ABY9X0T5_9BACT</name>
<evidence type="ECO:0000259" key="6">
    <source>
        <dbReference type="PROSITE" id="PS51782"/>
    </source>
</evidence>
<dbReference type="SMART" id="SM00047">
    <property type="entry name" value="LYZ2"/>
    <property type="match status" value="1"/>
</dbReference>
<dbReference type="Pfam" id="PF01832">
    <property type="entry name" value="Glucosaminidase"/>
    <property type="match status" value="1"/>
</dbReference>
<evidence type="ECO:0000256" key="5">
    <source>
        <dbReference type="SAM" id="MobiDB-lite"/>
    </source>
</evidence>
<dbReference type="SUPFAM" id="SSF54106">
    <property type="entry name" value="LysM domain"/>
    <property type="match status" value="1"/>
</dbReference>
<reference evidence="7 8" key="1">
    <citation type="submission" date="2019-08" db="EMBL/GenBank/DDBJ databases">
        <title>Archangium and Cystobacter genomes.</title>
        <authorList>
            <person name="Chen I.-C.K."/>
            <person name="Wielgoss S."/>
        </authorList>
    </citation>
    <scope>NUCLEOTIDE SEQUENCE [LARGE SCALE GENOMIC DNA]</scope>
    <source>
        <strain evidence="7 8">Cbm 6</strain>
    </source>
</reference>
<dbReference type="Pfam" id="PF01476">
    <property type="entry name" value="LysM"/>
    <property type="match status" value="1"/>
</dbReference>
<evidence type="ECO:0000256" key="2">
    <source>
        <dbReference type="ARBA" id="ARBA00022638"/>
    </source>
</evidence>
<dbReference type="EMBL" id="CP043494">
    <property type="protein sequence ID" value="WNG48994.1"/>
    <property type="molecule type" value="Genomic_DNA"/>
</dbReference>
<dbReference type="InterPro" id="IPR018392">
    <property type="entry name" value="LysM"/>
</dbReference>
<feature type="compositionally biased region" description="Low complexity" evidence="5">
    <location>
        <begin position="404"/>
        <end position="432"/>
    </location>
</feature>